<dbReference type="SUPFAM" id="SSF48403">
    <property type="entry name" value="Ankyrin repeat"/>
    <property type="match status" value="1"/>
</dbReference>
<dbReference type="PROSITE" id="PS50297">
    <property type="entry name" value="ANK_REP_REGION"/>
    <property type="match status" value="3"/>
</dbReference>
<dbReference type="OrthoDB" id="5406014at2759"/>
<feature type="region of interest" description="Disordered" evidence="3">
    <location>
        <begin position="190"/>
        <end position="251"/>
    </location>
</feature>
<name>A0A814VGC7_9BILA</name>
<feature type="compositionally biased region" description="Low complexity" evidence="3">
    <location>
        <begin position="1527"/>
        <end position="1539"/>
    </location>
</feature>
<dbReference type="InterPro" id="IPR047184">
    <property type="entry name" value="KANK1-4"/>
</dbReference>
<reference evidence="4" key="1">
    <citation type="submission" date="2021-02" db="EMBL/GenBank/DDBJ databases">
        <authorList>
            <person name="Nowell W R."/>
        </authorList>
    </citation>
    <scope>NUCLEOTIDE SEQUENCE</scope>
</reference>
<protein>
    <submittedName>
        <fullName evidence="4">Uncharacterized protein</fullName>
    </submittedName>
</protein>
<evidence type="ECO:0000313" key="5">
    <source>
        <dbReference type="Proteomes" id="UP000663882"/>
    </source>
</evidence>
<dbReference type="GO" id="GO:0030837">
    <property type="term" value="P:negative regulation of actin filament polymerization"/>
    <property type="evidence" value="ECO:0007669"/>
    <property type="project" value="InterPro"/>
</dbReference>
<proteinExistence type="predicted"/>
<gene>
    <name evidence="4" type="ORF">RFH988_LOCUS24027</name>
</gene>
<evidence type="ECO:0000256" key="2">
    <source>
        <dbReference type="SAM" id="Coils"/>
    </source>
</evidence>
<feature type="compositionally biased region" description="Low complexity" evidence="3">
    <location>
        <begin position="308"/>
        <end position="326"/>
    </location>
</feature>
<dbReference type="PANTHER" id="PTHR24168:SF21">
    <property type="entry name" value="KANK, ISOFORM D"/>
    <property type="match status" value="1"/>
</dbReference>
<feature type="compositionally biased region" description="Polar residues" evidence="3">
    <location>
        <begin position="1517"/>
        <end position="1526"/>
    </location>
</feature>
<dbReference type="Gene3D" id="1.25.40.20">
    <property type="entry name" value="Ankyrin repeat-containing domain"/>
    <property type="match status" value="1"/>
</dbReference>
<dbReference type="Pfam" id="PF12796">
    <property type="entry name" value="Ank_2"/>
    <property type="match status" value="1"/>
</dbReference>
<dbReference type="SMART" id="SM00248">
    <property type="entry name" value="ANK"/>
    <property type="match status" value="5"/>
</dbReference>
<keyword evidence="2" id="KW-0175">Coiled coil</keyword>
<dbReference type="PRINTS" id="PR01415">
    <property type="entry name" value="ANKYRIN"/>
</dbReference>
<evidence type="ECO:0000256" key="1">
    <source>
        <dbReference type="PROSITE-ProRule" id="PRU00023"/>
    </source>
</evidence>
<feature type="repeat" description="ANK" evidence="1">
    <location>
        <begin position="1322"/>
        <end position="1344"/>
    </location>
</feature>
<feature type="region of interest" description="Disordered" evidence="3">
    <location>
        <begin position="305"/>
        <end position="333"/>
    </location>
</feature>
<feature type="coiled-coil region" evidence="2">
    <location>
        <begin position="370"/>
        <end position="404"/>
    </location>
</feature>
<feature type="region of interest" description="Disordered" evidence="3">
    <location>
        <begin position="1490"/>
        <end position="1560"/>
    </location>
</feature>
<organism evidence="4 5">
    <name type="scientific">Rotaria sordida</name>
    <dbReference type="NCBI Taxonomy" id="392033"/>
    <lineage>
        <taxon>Eukaryota</taxon>
        <taxon>Metazoa</taxon>
        <taxon>Spiralia</taxon>
        <taxon>Gnathifera</taxon>
        <taxon>Rotifera</taxon>
        <taxon>Eurotatoria</taxon>
        <taxon>Bdelloidea</taxon>
        <taxon>Philodinida</taxon>
        <taxon>Philodinidae</taxon>
        <taxon>Rotaria</taxon>
    </lineage>
</organism>
<feature type="region of interest" description="Disordered" evidence="3">
    <location>
        <begin position="451"/>
        <end position="481"/>
    </location>
</feature>
<dbReference type="GO" id="GO:0005737">
    <property type="term" value="C:cytoplasm"/>
    <property type="evidence" value="ECO:0007669"/>
    <property type="project" value="TreeGrafter"/>
</dbReference>
<feature type="repeat" description="ANK" evidence="1">
    <location>
        <begin position="1428"/>
        <end position="1449"/>
    </location>
</feature>
<dbReference type="EMBL" id="CAJNOO010001718">
    <property type="protein sequence ID" value="CAF1190519.1"/>
    <property type="molecule type" value="Genomic_DNA"/>
</dbReference>
<dbReference type="GO" id="GO:0005856">
    <property type="term" value="C:cytoskeleton"/>
    <property type="evidence" value="ECO:0007669"/>
    <property type="project" value="TreeGrafter"/>
</dbReference>
<feature type="compositionally biased region" description="Basic and acidic residues" evidence="3">
    <location>
        <begin position="464"/>
        <end position="475"/>
    </location>
</feature>
<dbReference type="Pfam" id="PF00023">
    <property type="entry name" value="Ank"/>
    <property type="match status" value="1"/>
</dbReference>
<evidence type="ECO:0000256" key="3">
    <source>
        <dbReference type="SAM" id="MobiDB-lite"/>
    </source>
</evidence>
<dbReference type="PROSITE" id="PS50088">
    <property type="entry name" value="ANK_REPEAT"/>
    <property type="match status" value="3"/>
</dbReference>
<dbReference type="InterPro" id="IPR002110">
    <property type="entry name" value="Ankyrin_rpt"/>
</dbReference>
<keyword evidence="1" id="KW-0040">ANK repeat</keyword>
<dbReference type="InterPro" id="IPR036770">
    <property type="entry name" value="Ankyrin_rpt-contain_sf"/>
</dbReference>
<dbReference type="PANTHER" id="PTHR24168">
    <property type="entry name" value="KN MOTIF AND ANKYRIN REPEAT DOMAIN-CONTAINING"/>
    <property type="match status" value="1"/>
</dbReference>
<feature type="compositionally biased region" description="Low complexity" evidence="3">
    <location>
        <begin position="230"/>
        <end position="245"/>
    </location>
</feature>
<feature type="region of interest" description="Disordered" evidence="3">
    <location>
        <begin position="1190"/>
        <end position="1209"/>
    </location>
</feature>
<evidence type="ECO:0000313" key="4">
    <source>
        <dbReference type="EMBL" id="CAF1190519.1"/>
    </source>
</evidence>
<feature type="repeat" description="ANK" evidence="1">
    <location>
        <begin position="1395"/>
        <end position="1427"/>
    </location>
</feature>
<sequence length="1560" mass="177165">MELAERHILRHFHRLRKTTSESGVSDLETSMTDFRCTCCPYGYHLDTDFTKFLDDMYGPDVLRTLKKIERKRNDVRRRLINEQMLLYEDYFTSDTSPSSSLIPSPILDATVYDIIFLSPLHTQKNFKQQYVSTINLSDNNLPSHAIPVHTCTQQINTTNSSSFDNQILRETLLELDRIVEKDIKELEAECHRHRHANNRTQTNRAGHTHHQRSRSVDSRRHLRPPPRPPTSSSTALATGLHTSASRTTDEHRLYERHMQMEKSTTTRTRSAPRLNLIASDTMSTLRKINTTGGGPITMLYKIPPPPFSRSSSSSSLTTETTLRVSSPEPDEREPLKPLYITEITVPPKPIVHVHEPRKTTVVTITDKTEIERRNREIERLEQERRTLLSEKEILLKEIDRYKHRPVTKIAEQKSTFVNIITDHEHIEQTHTHHLPTLKPATREVAMQHIVEDEKPPPLPPKQRQQRDVAISHRTEYDDDDERQTEIVRRKLEEIKNFYTERIHYLEDRILEQEKDIDRLTEPKAQRHVNTQCQPTMQDRALVTDTFRSVRDVALTCHLQPTLPGPVAHRDVNVQCNKYDLIQQRDVSMEVLPDIPTRRDVSIGVSLGVTTDKHYRDVATHVNFDYKPEIRQRDVAVMIVPEPIQKNDRSSNTQIIQTREFGAFANTIEPPKPPPKPAMRPAATDTRNLIIQKDTACGSDETKRARDMSTDTLSLIPSHDRASGLDMPPELLSRHVSTDTRTLISTRDNFSAPIPVSPTIQIHAQTQSIPTIQHDASSNTYTQADQRHIGVQAVQEQPLVKHSTTSTDLNIFHQLGQLRHSVSNTESKRSTERSTTTERPQVYDLAINTEPKIMCSKEVGDFDVRTSGDAHEREYSEHQEYTWNTVYGRRTPLHSQRTTFERGFQTDLHDTKREVGYTGRSLKQHEDVVEEQRQEIITFRLPKPSYATTTEETYEAIVTTEKPPIKEKFEEIRSQIKHDEIDTTMMKSELTEWTRSLGSTSSSTMKSSIDNIQQKQIRSHSPEDLVEESYEVISTVTKPFDTEYLISSTSPRSTTTTTEATTQQYVDITSGKLPSSEDDSSYCEEWTVTEAKRKKDGQTVKTIIERGGHHRYNIDAESISTLSKDTATEASTHLQQYSSESSNVNLGTQIREHEEITQLSPSTVRKTAMYEAHRTLGAGQPVLGGTSTGFRTFPSATSTQTRQRTADEQDIEEKYEVTVSSYDESGLRIISSEPTIKTSTIDEEFKLDEEMYIACAIVNESLYDKNADKKKVHNCLQLIQQEWFHLSSQKEVNGRLVNGYLNSIKEHFSNFLLERIVNLQDANGNTALHYCVTNGHWHVVNMLLDTKVCDICLQNNAGYTAVMMAAVIDINNNDQRQVVRRLFRESGNVNVKTTASNQTALMLAVKHGKVDLVELLLENGAAVNLQDTDGSTALMCAVEHGNINIVKLLLTRPECDVNITDNDGQTAVTIATSKNRKDILVALYAKMKERKGHHSALGSKPRTTTSSTASRLPVPDRSTMSSSSNWKATTETTATSSSKRSGGGSDSGSNTSPTVSTFRRY</sequence>
<dbReference type="Proteomes" id="UP000663882">
    <property type="component" value="Unassembled WGS sequence"/>
</dbReference>
<feature type="compositionally biased region" description="Polar residues" evidence="3">
    <location>
        <begin position="1500"/>
        <end position="1509"/>
    </location>
</feature>
<comment type="caution">
    <text evidence="4">The sequence shown here is derived from an EMBL/GenBank/DDBJ whole genome shotgun (WGS) entry which is preliminary data.</text>
</comment>
<accession>A0A814VGC7</accession>
<feature type="compositionally biased region" description="Polar residues" evidence="3">
    <location>
        <begin position="1190"/>
        <end position="1202"/>
    </location>
</feature>